<keyword evidence="3" id="KW-1185">Reference proteome</keyword>
<feature type="region of interest" description="Disordered" evidence="1">
    <location>
        <begin position="15"/>
        <end position="37"/>
    </location>
</feature>
<reference evidence="2 3" key="1">
    <citation type="submission" date="2020-08" db="EMBL/GenBank/DDBJ databases">
        <title>Genome sequence of Sphingomonas sediminicola KACC 15039T.</title>
        <authorList>
            <person name="Hyun D.-W."/>
            <person name="Bae J.-W."/>
        </authorList>
    </citation>
    <scope>NUCLEOTIDE SEQUENCE [LARGE SCALE GENOMIC DNA]</scope>
    <source>
        <strain evidence="2 3">KACC 15039</strain>
    </source>
</reference>
<sequence length="51" mass="6061">MEEEVKVVRKLREKLTDEGRREREKQDARKAAEGEDRLDAMIRRSIELHGP</sequence>
<evidence type="ECO:0000256" key="1">
    <source>
        <dbReference type="SAM" id="MobiDB-lite"/>
    </source>
</evidence>
<protein>
    <submittedName>
        <fullName evidence="2">Uncharacterized protein</fullName>
    </submittedName>
</protein>
<evidence type="ECO:0000313" key="2">
    <source>
        <dbReference type="EMBL" id="QNP45719.1"/>
    </source>
</evidence>
<dbReference type="RefSeq" id="WP_187708672.1">
    <property type="nucleotide sequence ID" value="NZ_CP060782.1"/>
</dbReference>
<evidence type="ECO:0000313" key="3">
    <source>
        <dbReference type="Proteomes" id="UP000516105"/>
    </source>
</evidence>
<accession>A0ABX6T8J6</accession>
<organism evidence="2 3">
    <name type="scientific">Sphingomonas sediminicola</name>
    <dbReference type="NCBI Taxonomy" id="386874"/>
    <lineage>
        <taxon>Bacteria</taxon>
        <taxon>Pseudomonadati</taxon>
        <taxon>Pseudomonadota</taxon>
        <taxon>Alphaproteobacteria</taxon>
        <taxon>Sphingomonadales</taxon>
        <taxon>Sphingomonadaceae</taxon>
        <taxon>Sphingomonas</taxon>
    </lineage>
</organism>
<gene>
    <name evidence="2" type="ORF">H9L14_14580</name>
</gene>
<dbReference type="EMBL" id="CP060782">
    <property type="protein sequence ID" value="QNP45719.1"/>
    <property type="molecule type" value="Genomic_DNA"/>
</dbReference>
<proteinExistence type="predicted"/>
<dbReference type="Proteomes" id="UP000516105">
    <property type="component" value="Chromosome"/>
</dbReference>
<name>A0ABX6T8J6_9SPHN</name>